<dbReference type="SUPFAM" id="SSF50952">
    <property type="entry name" value="Soluble quinoprotein glucose dehydrogenase"/>
    <property type="match status" value="1"/>
</dbReference>
<dbReference type="Proteomes" id="UP001244787">
    <property type="component" value="Unassembled WGS sequence"/>
</dbReference>
<gene>
    <name evidence="3" type="ORF">QRD02_13995</name>
</gene>
<dbReference type="PANTHER" id="PTHR33546:SF1">
    <property type="entry name" value="LARGE, MULTIFUNCTIONAL SECRETED PROTEIN"/>
    <property type="match status" value="1"/>
</dbReference>
<feature type="chain" id="PRO_5047099392" evidence="1">
    <location>
        <begin position="22"/>
        <end position="393"/>
    </location>
</feature>
<feature type="domain" description="Pyrroloquinoline quinone-dependent pyranose dehydrogenase beta-propeller" evidence="2">
    <location>
        <begin position="52"/>
        <end position="389"/>
    </location>
</feature>
<evidence type="ECO:0000313" key="4">
    <source>
        <dbReference type="Proteomes" id="UP001244787"/>
    </source>
</evidence>
<comment type="caution">
    <text evidence="3">The sequence shown here is derived from an EMBL/GenBank/DDBJ whole genome shotgun (WGS) entry which is preliminary data.</text>
</comment>
<organism evidence="3 4">
    <name type="scientific">Aequorivita aurantiaca</name>
    <dbReference type="NCBI Taxonomy" id="3053356"/>
    <lineage>
        <taxon>Bacteria</taxon>
        <taxon>Pseudomonadati</taxon>
        <taxon>Bacteroidota</taxon>
        <taxon>Flavobacteriia</taxon>
        <taxon>Flavobacteriales</taxon>
        <taxon>Flavobacteriaceae</taxon>
        <taxon>Aequorivita</taxon>
    </lineage>
</organism>
<keyword evidence="4" id="KW-1185">Reference proteome</keyword>
<reference evidence="3 4" key="1">
    <citation type="submission" date="2023-06" db="EMBL/GenBank/DDBJ databases">
        <authorList>
            <person name="Ye Y.-Q."/>
            <person name="Du Z.-J."/>
        </authorList>
    </citation>
    <scope>NUCLEOTIDE SEQUENCE [LARGE SCALE GENOMIC DNA]</scope>
    <source>
        <strain evidence="3 4">SDUM287046</strain>
    </source>
</reference>
<protein>
    <submittedName>
        <fullName evidence="3">PQQ-dependent sugar dehydrogenase</fullName>
    </submittedName>
</protein>
<keyword evidence="1" id="KW-0732">Signal</keyword>
<accession>A0ABT8DR06</accession>
<feature type="signal peptide" evidence="1">
    <location>
        <begin position="1"/>
        <end position="21"/>
    </location>
</feature>
<evidence type="ECO:0000259" key="2">
    <source>
        <dbReference type="Pfam" id="PF22807"/>
    </source>
</evidence>
<evidence type="ECO:0000313" key="3">
    <source>
        <dbReference type="EMBL" id="MDN3725497.1"/>
    </source>
</evidence>
<name>A0ABT8DR06_9FLAO</name>
<dbReference type="InterPro" id="IPR011042">
    <property type="entry name" value="6-blade_b-propeller_TolB-like"/>
</dbReference>
<proteinExistence type="predicted"/>
<dbReference type="EMBL" id="JAUGQQ010000018">
    <property type="protein sequence ID" value="MDN3725497.1"/>
    <property type="molecule type" value="Genomic_DNA"/>
</dbReference>
<dbReference type="InterPro" id="IPR054539">
    <property type="entry name" value="Beta-prop_PDH"/>
</dbReference>
<dbReference type="Pfam" id="PF22807">
    <property type="entry name" value="TrAA12"/>
    <property type="match status" value="1"/>
</dbReference>
<evidence type="ECO:0000256" key="1">
    <source>
        <dbReference type="SAM" id="SignalP"/>
    </source>
</evidence>
<dbReference type="Gene3D" id="2.120.10.30">
    <property type="entry name" value="TolB, C-terminal domain"/>
    <property type="match status" value="1"/>
</dbReference>
<dbReference type="PANTHER" id="PTHR33546">
    <property type="entry name" value="LARGE, MULTIFUNCTIONAL SECRETED PROTEIN-RELATED"/>
    <property type="match status" value="1"/>
</dbReference>
<dbReference type="InterPro" id="IPR011041">
    <property type="entry name" value="Quinoprot_gluc/sorb_DH_b-prop"/>
</dbReference>
<sequence>MAKLKLFILPILLSICTEIQAQMPPKENTSVSHNTNYAQHLDFLPEMVNLLKAPDGWEVSIAASGLGKPRMLYVGPNGEMYITRRTTGDVLMLKDDNGDQKFDAVKTVVADFKGVHGITIKDGWLYLCNNTELRRYKLNADGTVGQKEMLFNDMPNGGQHPNRTMDFGPDGMLYISVGSLCNDCLGSDKETAALLQVDPKTWQRKIYASGLRNTIGFDWHPQTNELWGIDNGGDAKGDNWPPEEVNHIKEGQDYGYPFVYGKRVVDESREDPPGTTKEQYAAKTEPSVLDLQAHMAPIAFQFFKLGGGSPIDYGGDALICWHGSWNRSAPVGFKVQRIKFSNGRATSAEDFLTGFLQGNARFGRPAGLAITPTGTVYVSDDANGVLYAIIPKQ</sequence>
<dbReference type="RefSeq" id="WP_290255589.1">
    <property type="nucleotide sequence ID" value="NZ_JAUGQQ010000018.1"/>
</dbReference>